<accession>A0A8T9T506</accession>
<keyword evidence="2" id="KW-1185">Reference proteome</keyword>
<dbReference type="KEGG" id="haei:MUN82_08825"/>
<reference evidence="1 2" key="1">
    <citation type="submission" date="2022-04" db="EMBL/GenBank/DDBJ databases">
        <title>Hymenobacter sp. isolated from the air.</title>
        <authorList>
            <person name="Won M."/>
            <person name="Lee C.-M."/>
            <person name="Woen H.-Y."/>
            <person name="Kwon S.-W."/>
        </authorList>
    </citation>
    <scope>NUCLEOTIDE SEQUENCE [LARGE SCALE GENOMIC DNA]</scope>
    <source>
        <strain evidence="2">5413 J-13</strain>
    </source>
</reference>
<dbReference type="EMBL" id="CP095053">
    <property type="protein sequence ID" value="UOR07186.1"/>
    <property type="molecule type" value="Genomic_DNA"/>
</dbReference>
<evidence type="ECO:0000313" key="1">
    <source>
        <dbReference type="EMBL" id="UOR07186.1"/>
    </source>
</evidence>
<evidence type="ECO:0000313" key="2">
    <source>
        <dbReference type="Proteomes" id="UP000829925"/>
    </source>
</evidence>
<name>A0A8T9T506_9BACT</name>
<dbReference type="RefSeq" id="WP_245096748.1">
    <property type="nucleotide sequence ID" value="NZ_CP095053.1"/>
</dbReference>
<sequence>MTPPTPSNLLGVPGIHHPQPQQAASFDPKAEAVSLRQQGYTIAQIATMVGRGTNMVSKYVREVEVPELPTLSLNMRTGVITLSDTLVKTLNLTHGQAIELEPGRLGRSTSRGWYLDLRPEAPARFTHTAKTRPQFRTGRKLPDVCPEPGSLGYIRLAEKVVTFVVEDIQHTGYKQRHGKPTSEKVYWGYYPLRLLRAD</sequence>
<gene>
    <name evidence="1" type="ORF">MUN82_08825</name>
</gene>
<dbReference type="Proteomes" id="UP000829925">
    <property type="component" value="Chromosome"/>
</dbReference>
<protein>
    <submittedName>
        <fullName evidence="1">Uncharacterized protein</fullName>
    </submittedName>
</protein>
<dbReference type="AlphaFoldDB" id="A0A8T9T506"/>
<organism evidence="1 2">
    <name type="scientific">Hymenobacter aerilatus</name>
    <dbReference type="NCBI Taxonomy" id="2932251"/>
    <lineage>
        <taxon>Bacteria</taxon>
        <taxon>Pseudomonadati</taxon>
        <taxon>Bacteroidota</taxon>
        <taxon>Cytophagia</taxon>
        <taxon>Cytophagales</taxon>
        <taxon>Hymenobacteraceae</taxon>
        <taxon>Hymenobacter</taxon>
    </lineage>
</organism>
<proteinExistence type="predicted"/>